<dbReference type="Pfam" id="PF13102">
    <property type="entry name" value="Phage_int_SAM_5"/>
    <property type="match status" value="1"/>
</dbReference>
<name>A0A2V1IVH2_9BACT</name>
<dbReference type="EMBL" id="PUBV01000020">
    <property type="protein sequence ID" value="PWB06719.1"/>
    <property type="molecule type" value="Genomic_DNA"/>
</dbReference>
<feature type="domain" description="Tyr recombinase" evidence="4">
    <location>
        <begin position="198"/>
        <end position="364"/>
    </location>
</feature>
<dbReference type="InterPro" id="IPR050090">
    <property type="entry name" value="Tyrosine_recombinase_XerCD"/>
</dbReference>
<dbReference type="Gene3D" id="1.10.150.130">
    <property type="match status" value="1"/>
</dbReference>
<dbReference type="Pfam" id="PF00589">
    <property type="entry name" value="Phage_integrase"/>
    <property type="match status" value="1"/>
</dbReference>
<keyword evidence="3" id="KW-0233">DNA recombination</keyword>
<dbReference type="SUPFAM" id="SSF56349">
    <property type="entry name" value="DNA breaking-rejoining enzymes"/>
    <property type="match status" value="1"/>
</dbReference>
<keyword evidence="6" id="KW-1185">Reference proteome</keyword>
<evidence type="ECO:0000256" key="1">
    <source>
        <dbReference type="ARBA" id="ARBA00008857"/>
    </source>
</evidence>
<evidence type="ECO:0000256" key="3">
    <source>
        <dbReference type="ARBA" id="ARBA00023172"/>
    </source>
</evidence>
<evidence type="ECO:0000313" key="5">
    <source>
        <dbReference type="EMBL" id="PWB06719.1"/>
    </source>
</evidence>
<dbReference type="Pfam" id="PF17293">
    <property type="entry name" value="Arm-DNA-bind_5"/>
    <property type="match status" value="1"/>
</dbReference>
<evidence type="ECO:0000256" key="2">
    <source>
        <dbReference type="ARBA" id="ARBA00023125"/>
    </source>
</evidence>
<proteinExistence type="inferred from homology"/>
<dbReference type="InterPro" id="IPR002104">
    <property type="entry name" value="Integrase_catalytic"/>
</dbReference>
<dbReference type="InterPro" id="IPR035386">
    <property type="entry name" value="Arm-DNA-bind_5"/>
</dbReference>
<dbReference type="CDD" id="cd01185">
    <property type="entry name" value="INTN1_C_like"/>
    <property type="match status" value="1"/>
</dbReference>
<comment type="similarity">
    <text evidence="1">Belongs to the 'phage' integrase family.</text>
</comment>
<dbReference type="PANTHER" id="PTHR30349:SF64">
    <property type="entry name" value="PROPHAGE INTEGRASE INTD-RELATED"/>
    <property type="match status" value="1"/>
</dbReference>
<dbReference type="RefSeq" id="WP_107036478.1">
    <property type="nucleotide sequence ID" value="NZ_CP098825.1"/>
</dbReference>
<keyword evidence="2" id="KW-0238">DNA-binding</keyword>
<accession>A0A2V1IVH2</accession>
<dbReference type="InterPro" id="IPR011010">
    <property type="entry name" value="DNA_brk_join_enz"/>
</dbReference>
<dbReference type="GO" id="GO:0015074">
    <property type="term" value="P:DNA integration"/>
    <property type="evidence" value="ECO:0007669"/>
    <property type="project" value="InterPro"/>
</dbReference>
<sequence length="369" mass="42506">MKASSISKVTLRQEKLKSGKLSLYLDFYPPIWNPNIKKMSRREFLGLYLIAEPQDKFEMDYNEAILIKARGIRAQREMAIINEEFGFIDKTKKHADFLAYFEDKAKSKYQKWEIVYKHFCEFTNGRCLVKDVTIGLCNDFRSHILSLRVKKKKYAKIATNSAAGYWSTFRALLKMAYREGLLNENINDHLESIDWEEPKINFLEIEEIRRLATTPCKVDVLKRASLFACLTGLRISDILQLKWDNIEVSPDGGHCMRICTQKTKTQATLPLNEEALSYCGEPNRGLVFKGLSRAHTREPFKSWLKAAGITKKITFHGLRHTYATLLITNGTDIYTVSKMLTHKNVATTQIYAEVVNQKKRDAANSITLK</sequence>
<gene>
    <name evidence="5" type="ORF">C5O25_09350</name>
</gene>
<dbReference type="InterPro" id="IPR013762">
    <property type="entry name" value="Integrase-like_cat_sf"/>
</dbReference>
<dbReference type="PROSITE" id="PS51898">
    <property type="entry name" value="TYR_RECOMBINASE"/>
    <property type="match status" value="1"/>
</dbReference>
<dbReference type="GO" id="GO:0003677">
    <property type="term" value="F:DNA binding"/>
    <property type="evidence" value="ECO:0007669"/>
    <property type="project" value="UniProtKB-KW"/>
</dbReference>
<evidence type="ECO:0000259" key="4">
    <source>
        <dbReference type="PROSITE" id="PS51898"/>
    </source>
</evidence>
<evidence type="ECO:0000313" key="6">
    <source>
        <dbReference type="Proteomes" id="UP000244925"/>
    </source>
</evidence>
<reference evidence="6" key="1">
    <citation type="submission" date="2018-02" db="EMBL/GenBank/DDBJ databases">
        <authorList>
            <person name="Clavel T."/>
            <person name="Strowig T."/>
        </authorList>
    </citation>
    <scope>NUCLEOTIDE SEQUENCE [LARGE SCALE GENOMIC DNA]</scope>
    <source>
        <strain evidence="6">DSM 100764</strain>
    </source>
</reference>
<dbReference type="Gene3D" id="1.10.443.10">
    <property type="entry name" value="Intergrase catalytic core"/>
    <property type="match status" value="1"/>
</dbReference>
<comment type="caution">
    <text evidence="5">The sequence shown here is derived from an EMBL/GenBank/DDBJ whole genome shotgun (WGS) entry which is preliminary data.</text>
</comment>
<dbReference type="AlphaFoldDB" id="A0A2V1IVH2"/>
<dbReference type="GO" id="GO:0006310">
    <property type="term" value="P:DNA recombination"/>
    <property type="evidence" value="ECO:0007669"/>
    <property type="project" value="UniProtKB-KW"/>
</dbReference>
<organism evidence="5 6">
    <name type="scientific">Paramuribaculum intestinale</name>
    <dbReference type="NCBI Taxonomy" id="2094151"/>
    <lineage>
        <taxon>Bacteria</taxon>
        <taxon>Pseudomonadati</taxon>
        <taxon>Bacteroidota</taxon>
        <taxon>Bacteroidia</taxon>
        <taxon>Bacteroidales</taxon>
        <taxon>Muribaculaceae</taxon>
        <taxon>Paramuribaculum</taxon>
    </lineage>
</organism>
<dbReference type="Proteomes" id="UP000244925">
    <property type="component" value="Unassembled WGS sequence"/>
</dbReference>
<dbReference type="InterPro" id="IPR025269">
    <property type="entry name" value="SAM-like_dom"/>
</dbReference>
<protein>
    <submittedName>
        <fullName evidence="5">Site-specific integrase</fullName>
    </submittedName>
</protein>
<dbReference type="PANTHER" id="PTHR30349">
    <property type="entry name" value="PHAGE INTEGRASE-RELATED"/>
    <property type="match status" value="1"/>
</dbReference>
<dbReference type="InterPro" id="IPR010998">
    <property type="entry name" value="Integrase_recombinase_N"/>
</dbReference>
<dbReference type="GeneID" id="93424719"/>